<proteinExistence type="predicted"/>
<evidence type="ECO:0000313" key="2">
    <source>
        <dbReference type="Proteomes" id="UP000184749"/>
    </source>
</evidence>
<dbReference type="Proteomes" id="UP000184749">
    <property type="component" value="Chromosome"/>
</dbReference>
<dbReference type="RefSeq" id="WP_074066623.1">
    <property type="nucleotide sequence ID" value="NZ_CP017101.1"/>
</dbReference>
<reference evidence="1 2" key="1">
    <citation type="submission" date="2016-09" db="EMBL/GenBank/DDBJ databases">
        <title>The complete genome sequences of Rhizobium gallicum, symbiovars gallicum and phaseoli, symbionts associated to common bean (Phaseolus vulgaris).</title>
        <authorList>
            <person name="Bustos P."/>
            <person name="Santamaria R.I."/>
            <person name="Perez-Carrascal O.M."/>
            <person name="Juarez S."/>
            <person name="Lozano L."/>
            <person name="Martinez-Flores I."/>
            <person name="Martinez-Romero E."/>
            <person name="Cevallos M."/>
            <person name="Romero D."/>
            <person name="Davila G."/>
            <person name="Gonzalez V."/>
        </authorList>
    </citation>
    <scope>NUCLEOTIDE SEQUENCE [LARGE SCALE GENOMIC DNA]</scope>
    <source>
        <strain evidence="1 2">IE4872</strain>
    </source>
</reference>
<name>A0A1L5NER3_9HYPH</name>
<dbReference type="STRING" id="56730.IE4872_CH00681"/>
<evidence type="ECO:0000313" key="1">
    <source>
        <dbReference type="EMBL" id="APO66339.1"/>
    </source>
</evidence>
<accession>A0A1L5NER3</accession>
<protein>
    <submittedName>
        <fullName evidence="1">Aldolase-type TIM barrel domain-containing protein</fullName>
    </submittedName>
</protein>
<dbReference type="AlphaFoldDB" id="A0A1L5NER3"/>
<gene>
    <name evidence="1" type="ORF">IE4872_CH00681</name>
</gene>
<dbReference type="EMBL" id="CP017101">
    <property type="protein sequence ID" value="APO66339.1"/>
    <property type="molecule type" value="Genomic_DNA"/>
</dbReference>
<organism evidence="1 2">
    <name type="scientific">Rhizobium gallicum</name>
    <dbReference type="NCBI Taxonomy" id="56730"/>
    <lineage>
        <taxon>Bacteria</taxon>
        <taxon>Pseudomonadati</taxon>
        <taxon>Pseudomonadota</taxon>
        <taxon>Alphaproteobacteria</taxon>
        <taxon>Hyphomicrobiales</taxon>
        <taxon>Rhizobiaceae</taxon>
        <taxon>Rhizobium/Agrobacterium group</taxon>
        <taxon>Rhizobium</taxon>
    </lineage>
</organism>
<sequence>MTQFDFIFMLTRNDRTVADAPVHAETALRAGIRHIGFKDVGLRLEALASLARQIREGGASTYLEVVSLDRDSEILSVKAAMELGVDYLLGGTHAEDVLPLLERTPIRYYPFPGRIVGHPSILEGSQAEIVKSAVALASHPGVAGLDLLAYRSPGNVPSLIEAVCRAVAKPIIVAGSVDGPDQIETIRRSGAAGFTVGTSALDGRFPAEGPALEFQLRAISACLERHQEGMPRSRNS</sequence>
<dbReference type="OrthoDB" id="9794183at2"/>
<dbReference type="SUPFAM" id="SSF51569">
    <property type="entry name" value="Aldolase"/>
    <property type="match status" value="1"/>
</dbReference>